<sequence length="474" mass="55701">MLLKKRKRLTSLIFILVICLIWIYSRKDAANEQSVRKVPYIEKKVTIQPRSQELPNVEKKNMNAIKMLKLSMKDLFQNRHTVVQNVSFSRQHTLVADISKLDIPLHATKQQPYSYKIDNLVFGITTTVERLVHIIRSLRFWARDIGIQCLVTFHHTERNNLETVRKLFEMEQIPCLTDITFTHRYVERFFDLVNRTWSLLANKKNGSSNKEFKWLLIGDDDTLWFIPNLLRTLNNYNYEKPIYLGDHSDHLESMQRFGRYYAYGGGGIALSRPLAQNLAHNISFCDKYKELFGGDMMLGKCVTEVMKVQLSRDVTFHQMDIRGDATGYFESGIQGLVSIHHMFSWWSPVPRWVSEDKEDIVNRFYQAYRSTSFSYLKRYVWIDWEYNETLVLTLGYSVTIYNQSLTSEQITAVEATFCCVPLVRRSRTPITHRQTWYFSKSYTKNQSSGNVLHHIYEYSAADSNSSYILVMFYS</sequence>
<reference evidence="1" key="1">
    <citation type="submission" date="2021-02" db="EMBL/GenBank/DDBJ databases">
        <authorList>
            <person name="Nowell W R."/>
        </authorList>
    </citation>
    <scope>NUCLEOTIDE SEQUENCE</scope>
</reference>
<proteinExistence type="predicted"/>
<dbReference type="Pfam" id="PF04646">
    <property type="entry name" value="DUF604"/>
    <property type="match status" value="1"/>
</dbReference>
<dbReference type="EMBL" id="CAJNOR010003770">
    <property type="protein sequence ID" value="CAF1446020.1"/>
    <property type="molecule type" value="Genomic_DNA"/>
</dbReference>
<dbReference type="PANTHER" id="PTHR10811">
    <property type="entry name" value="FRINGE-RELATED"/>
    <property type="match status" value="1"/>
</dbReference>
<name>A0A815P9T9_ADIRI</name>
<organism evidence="1 3">
    <name type="scientific">Adineta ricciae</name>
    <name type="common">Rotifer</name>
    <dbReference type="NCBI Taxonomy" id="249248"/>
    <lineage>
        <taxon>Eukaryota</taxon>
        <taxon>Metazoa</taxon>
        <taxon>Spiralia</taxon>
        <taxon>Gnathifera</taxon>
        <taxon>Rotifera</taxon>
        <taxon>Eurotatoria</taxon>
        <taxon>Bdelloidea</taxon>
        <taxon>Adinetida</taxon>
        <taxon>Adinetidae</taxon>
        <taxon>Adineta</taxon>
    </lineage>
</organism>
<evidence type="ECO:0000313" key="1">
    <source>
        <dbReference type="EMBL" id="CAF1446020.1"/>
    </source>
</evidence>
<evidence type="ECO:0000313" key="3">
    <source>
        <dbReference type="Proteomes" id="UP000663828"/>
    </source>
</evidence>
<comment type="caution">
    <text evidence="1">The sequence shown here is derived from an EMBL/GenBank/DDBJ whole genome shotgun (WGS) entry which is preliminary data.</text>
</comment>
<accession>A0A815P9T9</accession>
<dbReference type="InterPro" id="IPR006740">
    <property type="entry name" value="DUF604"/>
</dbReference>
<dbReference type="Proteomes" id="UP000663828">
    <property type="component" value="Unassembled WGS sequence"/>
</dbReference>
<dbReference type="AlphaFoldDB" id="A0A815P9T9"/>
<protein>
    <submittedName>
        <fullName evidence="1">Uncharacterized protein</fullName>
    </submittedName>
</protein>
<evidence type="ECO:0000313" key="2">
    <source>
        <dbReference type="EMBL" id="CAF1503886.1"/>
    </source>
</evidence>
<dbReference type="EMBL" id="CAJNOJ010000651">
    <property type="protein sequence ID" value="CAF1503886.1"/>
    <property type="molecule type" value="Genomic_DNA"/>
</dbReference>
<dbReference type="Proteomes" id="UP000663852">
    <property type="component" value="Unassembled WGS sequence"/>
</dbReference>
<keyword evidence="3" id="KW-1185">Reference proteome</keyword>
<gene>
    <name evidence="2" type="ORF">EDS130_LOCUS42804</name>
    <name evidence="1" type="ORF">XAT740_LOCUS36594</name>
</gene>
<dbReference type="OrthoDB" id="421979at2759"/>
<dbReference type="Gene3D" id="3.90.550.50">
    <property type="match status" value="1"/>
</dbReference>